<dbReference type="EMBL" id="BTRK01000003">
    <property type="protein sequence ID" value="GMR43472.1"/>
    <property type="molecule type" value="Genomic_DNA"/>
</dbReference>
<sequence>MITRMSIISIHANILLRIHDLQFIIQLRRSKSINKLTARTFQQATCARVRLPVRPGSYLRSSQSDQTRDARSHHGNRILLGLMPRKLDLIPLYEQFRKGMDGQGRGRERL</sequence>
<evidence type="ECO:0000313" key="2">
    <source>
        <dbReference type="Proteomes" id="UP001328107"/>
    </source>
</evidence>
<comment type="caution">
    <text evidence="1">The sequence shown here is derived from an EMBL/GenBank/DDBJ whole genome shotgun (WGS) entry which is preliminary data.</text>
</comment>
<dbReference type="AlphaFoldDB" id="A0AAN5CGI3"/>
<accession>A0AAN5CGI3</accession>
<proteinExistence type="predicted"/>
<dbReference type="Proteomes" id="UP001328107">
    <property type="component" value="Unassembled WGS sequence"/>
</dbReference>
<evidence type="ECO:0000313" key="1">
    <source>
        <dbReference type="EMBL" id="GMR43472.1"/>
    </source>
</evidence>
<organism evidence="1 2">
    <name type="scientific">Pristionchus mayeri</name>
    <dbReference type="NCBI Taxonomy" id="1317129"/>
    <lineage>
        <taxon>Eukaryota</taxon>
        <taxon>Metazoa</taxon>
        <taxon>Ecdysozoa</taxon>
        <taxon>Nematoda</taxon>
        <taxon>Chromadorea</taxon>
        <taxon>Rhabditida</taxon>
        <taxon>Rhabditina</taxon>
        <taxon>Diplogasteromorpha</taxon>
        <taxon>Diplogasteroidea</taxon>
        <taxon>Neodiplogasteridae</taxon>
        <taxon>Pristionchus</taxon>
    </lineage>
</organism>
<protein>
    <submittedName>
        <fullName evidence="1">Uncharacterized protein</fullName>
    </submittedName>
</protein>
<keyword evidence="2" id="KW-1185">Reference proteome</keyword>
<name>A0AAN5CGI3_9BILA</name>
<gene>
    <name evidence="1" type="ORF">PMAYCL1PPCAC_13667</name>
</gene>
<reference evidence="2" key="1">
    <citation type="submission" date="2022-10" db="EMBL/GenBank/DDBJ databases">
        <title>Genome assembly of Pristionchus species.</title>
        <authorList>
            <person name="Yoshida K."/>
            <person name="Sommer R.J."/>
        </authorList>
    </citation>
    <scope>NUCLEOTIDE SEQUENCE [LARGE SCALE GENOMIC DNA]</scope>
    <source>
        <strain evidence="2">RS5460</strain>
    </source>
</reference>